<feature type="domain" description="DUF7582" evidence="1">
    <location>
        <begin position="25"/>
        <end position="142"/>
    </location>
</feature>
<keyword evidence="3" id="KW-1185">Reference proteome</keyword>
<dbReference type="Pfam" id="PF24483">
    <property type="entry name" value="DUF7582"/>
    <property type="match status" value="1"/>
</dbReference>
<dbReference type="OrthoDB" id="3348320at2759"/>
<dbReference type="Proteomes" id="UP000054166">
    <property type="component" value="Unassembled WGS sequence"/>
</dbReference>
<evidence type="ECO:0000313" key="3">
    <source>
        <dbReference type="Proteomes" id="UP000054166"/>
    </source>
</evidence>
<name>A0A0C3GED6_PILCF</name>
<evidence type="ECO:0000259" key="1">
    <source>
        <dbReference type="Pfam" id="PF24483"/>
    </source>
</evidence>
<dbReference type="AlphaFoldDB" id="A0A0C3GED6"/>
<dbReference type="InterPro" id="IPR056004">
    <property type="entry name" value="DUF7582"/>
</dbReference>
<sequence length="148" mass="16794">MDLNGECLLSHDRTRFIEAGTAHYWAGVTVSSRGPSIEEEAAELYAQAKEQNDIIFKQPSLTVYATPWHYALITKLDRLKNKGSKSYDLNDAVVYLNKVIGRRDNRPVHASELSKWAKKFHLVVPENSLIAQLEMAYAQKYQLNGITL</sequence>
<organism evidence="2 3">
    <name type="scientific">Piloderma croceum (strain F 1598)</name>
    <dbReference type="NCBI Taxonomy" id="765440"/>
    <lineage>
        <taxon>Eukaryota</taxon>
        <taxon>Fungi</taxon>
        <taxon>Dikarya</taxon>
        <taxon>Basidiomycota</taxon>
        <taxon>Agaricomycotina</taxon>
        <taxon>Agaricomycetes</taxon>
        <taxon>Agaricomycetidae</taxon>
        <taxon>Atheliales</taxon>
        <taxon>Atheliaceae</taxon>
        <taxon>Piloderma</taxon>
    </lineage>
</organism>
<accession>A0A0C3GED6</accession>
<proteinExistence type="predicted"/>
<gene>
    <name evidence="2" type="ORF">PILCRDRAFT_2283</name>
</gene>
<evidence type="ECO:0000313" key="2">
    <source>
        <dbReference type="EMBL" id="KIM90049.1"/>
    </source>
</evidence>
<protein>
    <recommendedName>
        <fullName evidence="1">DUF7582 domain-containing protein</fullName>
    </recommendedName>
</protein>
<dbReference type="EMBL" id="KN832974">
    <property type="protein sequence ID" value="KIM90049.1"/>
    <property type="molecule type" value="Genomic_DNA"/>
</dbReference>
<reference evidence="3" key="2">
    <citation type="submission" date="2015-01" db="EMBL/GenBank/DDBJ databases">
        <title>Evolutionary Origins and Diversification of the Mycorrhizal Mutualists.</title>
        <authorList>
            <consortium name="DOE Joint Genome Institute"/>
            <consortium name="Mycorrhizal Genomics Consortium"/>
            <person name="Kohler A."/>
            <person name="Kuo A."/>
            <person name="Nagy L.G."/>
            <person name="Floudas D."/>
            <person name="Copeland A."/>
            <person name="Barry K.W."/>
            <person name="Cichocki N."/>
            <person name="Veneault-Fourrey C."/>
            <person name="LaButti K."/>
            <person name="Lindquist E.A."/>
            <person name="Lipzen A."/>
            <person name="Lundell T."/>
            <person name="Morin E."/>
            <person name="Murat C."/>
            <person name="Riley R."/>
            <person name="Ohm R."/>
            <person name="Sun H."/>
            <person name="Tunlid A."/>
            <person name="Henrissat B."/>
            <person name="Grigoriev I.V."/>
            <person name="Hibbett D.S."/>
            <person name="Martin F."/>
        </authorList>
    </citation>
    <scope>NUCLEOTIDE SEQUENCE [LARGE SCALE GENOMIC DNA]</scope>
    <source>
        <strain evidence="3">F 1598</strain>
    </source>
</reference>
<dbReference type="InParanoid" id="A0A0C3GED6"/>
<reference evidence="2 3" key="1">
    <citation type="submission" date="2014-04" db="EMBL/GenBank/DDBJ databases">
        <authorList>
            <consortium name="DOE Joint Genome Institute"/>
            <person name="Kuo A."/>
            <person name="Tarkka M."/>
            <person name="Buscot F."/>
            <person name="Kohler A."/>
            <person name="Nagy L.G."/>
            <person name="Floudas D."/>
            <person name="Copeland A."/>
            <person name="Barry K.W."/>
            <person name="Cichocki N."/>
            <person name="Veneault-Fourrey C."/>
            <person name="LaButti K."/>
            <person name="Lindquist E.A."/>
            <person name="Lipzen A."/>
            <person name="Lundell T."/>
            <person name="Morin E."/>
            <person name="Murat C."/>
            <person name="Sun H."/>
            <person name="Tunlid A."/>
            <person name="Henrissat B."/>
            <person name="Grigoriev I.V."/>
            <person name="Hibbett D.S."/>
            <person name="Martin F."/>
            <person name="Nordberg H.P."/>
            <person name="Cantor M.N."/>
            <person name="Hua S.X."/>
        </authorList>
    </citation>
    <scope>NUCLEOTIDE SEQUENCE [LARGE SCALE GENOMIC DNA]</scope>
    <source>
        <strain evidence="2 3">F 1598</strain>
    </source>
</reference>
<dbReference type="HOGENOM" id="CLU_1759486_0_0_1"/>
<dbReference type="STRING" id="765440.A0A0C3GED6"/>